<proteinExistence type="inferred from homology"/>
<evidence type="ECO:0000313" key="4">
    <source>
        <dbReference type="EMBL" id="RCK80001.1"/>
    </source>
</evidence>
<evidence type="ECO:0000256" key="1">
    <source>
        <dbReference type="ARBA" id="ARBA00009013"/>
    </source>
</evidence>
<dbReference type="SUPFAM" id="SSF52091">
    <property type="entry name" value="SpoIIaa-like"/>
    <property type="match status" value="1"/>
</dbReference>
<dbReference type="InterPro" id="IPR036513">
    <property type="entry name" value="STAS_dom_sf"/>
</dbReference>
<evidence type="ECO:0000259" key="3">
    <source>
        <dbReference type="PROSITE" id="PS50801"/>
    </source>
</evidence>
<gene>
    <name evidence="4" type="ORF">OZSIB_3870</name>
</gene>
<comment type="similarity">
    <text evidence="1 2">Belongs to the anti-sigma-factor antagonist family.</text>
</comment>
<accession>A0A367ZRN7</accession>
<dbReference type="NCBIfam" id="TIGR00377">
    <property type="entry name" value="ant_ant_sig"/>
    <property type="match status" value="1"/>
</dbReference>
<dbReference type="AlphaFoldDB" id="A0A367ZRN7"/>
<dbReference type="InterPro" id="IPR003658">
    <property type="entry name" value="Anti-sigma_ant"/>
</dbReference>
<feature type="domain" description="STAS" evidence="3">
    <location>
        <begin position="12"/>
        <end position="113"/>
    </location>
</feature>
<dbReference type="Proteomes" id="UP000252355">
    <property type="component" value="Unassembled WGS sequence"/>
</dbReference>
<dbReference type="PROSITE" id="PS50801">
    <property type="entry name" value="STAS"/>
    <property type="match status" value="1"/>
</dbReference>
<dbReference type="CDD" id="cd07043">
    <property type="entry name" value="STAS_anti-anti-sigma_factors"/>
    <property type="match status" value="1"/>
</dbReference>
<evidence type="ECO:0000313" key="5">
    <source>
        <dbReference type="Proteomes" id="UP000252355"/>
    </source>
</evidence>
<dbReference type="Pfam" id="PF01740">
    <property type="entry name" value="STAS"/>
    <property type="match status" value="1"/>
</dbReference>
<dbReference type="GO" id="GO:0043856">
    <property type="term" value="F:anti-sigma factor antagonist activity"/>
    <property type="evidence" value="ECO:0007669"/>
    <property type="project" value="InterPro"/>
</dbReference>
<name>A0A367ZRN7_9BACT</name>
<dbReference type="Gene3D" id="3.30.750.24">
    <property type="entry name" value="STAS domain"/>
    <property type="match status" value="1"/>
</dbReference>
<protein>
    <recommendedName>
        <fullName evidence="2">Anti-sigma factor antagonist</fullName>
    </recommendedName>
</protein>
<dbReference type="EMBL" id="QOQW01000009">
    <property type="protein sequence ID" value="RCK80001.1"/>
    <property type="molecule type" value="Genomic_DNA"/>
</dbReference>
<comment type="caution">
    <text evidence="4">The sequence shown here is derived from an EMBL/GenBank/DDBJ whole genome shotgun (WGS) entry which is preliminary data.</text>
</comment>
<sequence>MSLTIECQERENGVVVVDVRGEITFENSDLLRDKINELCDQGKTRLVIDLANLKYMSSAGMGVLVHGLKKTRQGKGDLRLAHLSPKMRRVFLITQFTHHFSVFASLEEAIQSFAVAPTEDKPFPSQS</sequence>
<reference evidence="4 5" key="1">
    <citation type="submission" date="2018-05" db="EMBL/GenBank/DDBJ databases">
        <title>A metagenomic window into the 2 km-deep terrestrial subsurface aquifer revealed taxonomically and functionally diverse microbial community comprising novel uncultured bacterial lineages.</title>
        <authorList>
            <person name="Kadnikov V.V."/>
            <person name="Mardanov A.V."/>
            <person name="Beletsky A.V."/>
            <person name="Banks D."/>
            <person name="Pimenov N.V."/>
            <person name="Frank Y.A."/>
            <person name="Karnachuk O.V."/>
            <person name="Ravin N.V."/>
        </authorList>
    </citation>
    <scope>NUCLEOTIDE SEQUENCE [LARGE SCALE GENOMIC DNA]</scope>
    <source>
        <strain evidence="4">BY5</strain>
    </source>
</reference>
<evidence type="ECO:0000256" key="2">
    <source>
        <dbReference type="RuleBase" id="RU003749"/>
    </source>
</evidence>
<dbReference type="InterPro" id="IPR002645">
    <property type="entry name" value="STAS_dom"/>
</dbReference>
<organism evidence="4 5">
    <name type="scientific">Candidatus Ozemobacter sibiricus</name>
    <dbReference type="NCBI Taxonomy" id="2268124"/>
    <lineage>
        <taxon>Bacteria</taxon>
        <taxon>Candidatus Ozemobacteria</taxon>
        <taxon>Candidatus Ozemobacterales</taxon>
        <taxon>Candidatus Ozemobacteraceae</taxon>
        <taxon>Candidatus Ozemobacter</taxon>
    </lineage>
</organism>
<dbReference type="PANTHER" id="PTHR33495">
    <property type="entry name" value="ANTI-SIGMA FACTOR ANTAGONIST TM_1081-RELATED-RELATED"/>
    <property type="match status" value="1"/>
</dbReference>